<dbReference type="SUPFAM" id="SSF48264">
    <property type="entry name" value="Cytochrome P450"/>
    <property type="match status" value="1"/>
</dbReference>
<dbReference type="InterPro" id="IPR002403">
    <property type="entry name" value="Cyt_P450_E_grp-IV"/>
</dbReference>
<proteinExistence type="inferred from homology"/>
<dbReference type="PRINTS" id="PR00465">
    <property type="entry name" value="EP450IV"/>
</dbReference>
<gene>
    <name evidence="7" type="ORF">NLI96_g4296</name>
</gene>
<dbReference type="Pfam" id="PF00067">
    <property type="entry name" value="p450"/>
    <property type="match status" value="1"/>
</dbReference>
<dbReference type="GO" id="GO:0016705">
    <property type="term" value="F:oxidoreductase activity, acting on paired donors, with incorporation or reduction of molecular oxygen"/>
    <property type="evidence" value="ECO:0007669"/>
    <property type="project" value="InterPro"/>
</dbReference>
<dbReference type="Proteomes" id="UP001212997">
    <property type="component" value="Unassembled WGS sequence"/>
</dbReference>
<feature type="chain" id="PRO_5042067888" description="Cytochrome P450" evidence="6">
    <location>
        <begin position="19"/>
        <end position="224"/>
    </location>
</feature>
<comment type="cofactor">
    <cofactor evidence="1">
        <name>heme</name>
        <dbReference type="ChEBI" id="CHEBI:30413"/>
    </cofactor>
</comment>
<keyword evidence="8" id="KW-1185">Reference proteome</keyword>
<reference evidence="7" key="1">
    <citation type="submission" date="2022-07" db="EMBL/GenBank/DDBJ databases">
        <title>Genome Sequence of Physisporinus lineatus.</title>
        <authorList>
            <person name="Buettner E."/>
        </authorList>
    </citation>
    <scope>NUCLEOTIDE SEQUENCE</scope>
    <source>
        <strain evidence="7">VT162</strain>
    </source>
</reference>
<comment type="similarity">
    <text evidence="2">Belongs to the cytochrome P450 family.</text>
</comment>
<organism evidence="7 8">
    <name type="scientific">Meripilus lineatus</name>
    <dbReference type="NCBI Taxonomy" id="2056292"/>
    <lineage>
        <taxon>Eukaryota</taxon>
        <taxon>Fungi</taxon>
        <taxon>Dikarya</taxon>
        <taxon>Basidiomycota</taxon>
        <taxon>Agaricomycotina</taxon>
        <taxon>Agaricomycetes</taxon>
        <taxon>Polyporales</taxon>
        <taxon>Meripilaceae</taxon>
        <taxon>Meripilus</taxon>
    </lineage>
</organism>
<sequence>MFELTILVGLTFIALVISILPRQRSAQTLPTVPYVLPWIGAAIEYGRDSTQFLSKCQNRFGPVFNILLAGLRLTVICDEEGIRSAFRDKAHAFGTYVIHQRILRGIGGVKRDAAHLMVDHLIPIVSSTFATNSGIDSFAPSFNAEIYAALLSKYDPRCGLAHTTELESFFGRCLFEATNKAVFGGAFPSGIYQDFEIIDQRSISLLSPIPLFAYTPIRRTREIH</sequence>
<keyword evidence="6" id="KW-0732">Signal</keyword>
<dbReference type="GO" id="GO:0008395">
    <property type="term" value="F:steroid hydroxylase activity"/>
    <property type="evidence" value="ECO:0007669"/>
    <property type="project" value="TreeGrafter"/>
</dbReference>
<evidence type="ECO:0000256" key="1">
    <source>
        <dbReference type="ARBA" id="ARBA00001971"/>
    </source>
</evidence>
<feature type="signal peptide" evidence="6">
    <location>
        <begin position="1"/>
        <end position="18"/>
    </location>
</feature>
<keyword evidence="5" id="KW-0408">Iron</keyword>
<dbReference type="PANTHER" id="PTHR24304">
    <property type="entry name" value="CYTOCHROME P450 FAMILY 7"/>
    <property type="match status" value="1"/>
</dbReference>
<comment type="caution">
    <text evidence="7">The sequence shown here is derived from an EMBL/GenBank/DDBJ whole genome shotgun (WGS) entry which is preliminary data.</text>
</comment>
<dbReference type="Gene3D" id="1.10.630.10">
    <property type="entry name" value="Cytochrome P450"/>
    <property type="match status" value="1"/>
</dbReference>
<accession>A0AAD5YK82</accession>
<dbReference type="GO" id="GO:0020037">
    <property type="term" value="F:heme binding"/>
    <property type="evidence" value="ECO:0007669"/>
    <property type="project" value="InterPro"/>
</dbReference>
<protein>
    <recommendedName>
        <fullName evidence="9">Cytochrome P450</fullName>
    </recommendedName>
</protein>
<evidence type="ECO:0000313" key="7">
    <source>
        <dbReference type="EMBL" id="KAJ3486350.1"/>
    </source>
</evidence>
<dbReference type="InterPro" id="IPR001128">
    <property type="entry name" value="Cyt_P450"/>
</dbReference>
<evidence type="ECO:0008006" key="9">
    <source>
        <dbReference type="Google" id="ProtNLM"/>
    </source>
</evidence>
<evidence type="ECO:0000256" key="5">
    <source>
        <dbReference type="ARBA" id="ARBA00023004"/>
    </source>
</evidence>
<dbReference type="EMBL" id="JANAWD010000124">
    <property type="protein sequence ID" value="KAJ3486350.1"/>
    <property type="molecule type" value="Genomic_DNA"/>
</dbReference>
<keyword evidence="4" id="KW-0479">Metal-binding</keyword>
<keyword evidence="3" id="KW-0349">Heme</keyword>
<dbReference type="PANTHER" id="PTHR24304:SF2">
    <property type="entry name" value="24-HYDROXYCHOLESTEROL 7-ALPHA-HYDROXYLASE"/>
    <property type="match status" value="1"/>
</dbReference>
<dbReference type="InterPro" id="IPR050529">
    <property type="entry name" value="CYP450_sterol_14alpha_dmase"/>
</dbReference>
<dbReference type="InterPro" id="IPR036396">
    <property type="entry name" value="Cyt_P450_sf"/>
</dbReference>
<dbReference type="GO" id="GO:0005506">
    <property type="term" value="F:iron ion binding"/>
    <property type="evidence" value="ECO:0007669"/>
    <property type="project" value="InterPro"/>
</dbReference>
<evidence type="ECO:0000256" key="4">
    <source>
        <dbReference type="ARBA" id="ARBA00022723"/>
    </source>
</evidence>
<evidence type="ECO:0000256" key="3">
    <source>
        <dbReference type="ARBA" id="ARBA00022617"/>
    </source>
</evidence>
<dbReference type="AlphaFoldDB" id="A0AAD5YK82"/>
<evidence type="ECO:0000256" key="6">
    <source>
        <dbReference type="SAM" id="SignalP"/>
    </source>
</evidence>
<evidence type="ECO:0000256" key="2">
    <source>
        <dbReference type="ARBA" id="ARBA00010617"/>
    </source>
</evidence>
<name>A0AAD5YK82_9APHY</name>
<evidence type="ECO:0000313" key="8">
    <source>
        <dbReference type="Proteomes" id="UP001212997"/>
    </source>
</evidence>